<evidence type="ECO:0000256" key="1">
    <source>
        <dbReference type="ARBA" id="ARBA00023002"/>
    </source>
</evidence>
<dbReference type="GO" id="GO:0016787">
    <property type="term" value="F:hydrolase activity"/>
    <property type="evidence" value="ECO:0007669"/>
    <property type="project" value="UniProtKB-KW"/>
</dbReference>
<sequence>MQTFTSVGCTVCGCVCDDLTVTVDQGRVTEARGACQLAEPWFRAQNNTSPPAVVIDGQPAEPGAAFDRAAEILRTARYPLIYGLSRSTTEGQRAATALADRIGATIDTTASTGHAPSIVALQQVGESTCTLGEGKNRADLVVFWGSDPVVTHPRHMERYSADPVGRWLPNGRADRFVVVVDEEETETAKRADLFVQVPNARNWDALWTLRMLVRQPPPPAPLPKGKGEKQNQPNPLTPFPKKEGGTEPNTQTTELQAPVLSPSPFRGGVGEGLQPHPFTPSPALTQLAARITSARCGMFFFGSGLTRGKLAHRTVEALLQLVSELNDRGRFYARRMRRFGDVAGADSVLAWQTGYPFGVNLSRGYPRYNPGEFTGPNILARGEADAVLLVGSETVADFPPAALEHLRKIPVIALDSPGAEVPVPAAVRFTTAVYGIHRPGTAYRMDEVPIPLRVLLPTDYPSDADVLNELLKRVG</sequence>
<dbReference type="GO" id="GO:0022904">
    <property type="term" value="P:respiratory electron transport chain"/>
    <property type="evidence" value="ECO:0007669"/>
    <property type="project" value="TreeGrafter"/>
</dbReference>
<evidence type="ECO:0000256" key="2">
    <source>
        <dbReference type="SAM" id="MobiDB-lite"/>
    </source>
</evidence>
<evidence type="ECO:0000313" key="3">
    <source>
        <dbReference type="EMBL" id="VTR99428.1"/>
    </source>
</evidence>
<dbReference type="GO" id="GO:0015948">
    <property type="term" value="P:methanogenesis"/>
    <property type="evidence" value="ECO:0007669"/>
    <property type="project" value="InterPro"/>
</dbReference>
<dbReference type="EMBL" id="LR593886">
    <property type="protein sequence ID" value="VTR99428.1"/>
    <property type="molecule type" value="Genomic_DNA"/>
</dbReference>
<dbReference type="KEGG" id="gms:SOIL9_85210"/>
<dbReference type="Gene3D" id="3.40.228.10">
    <property type="entry name" value="Dimethylsulfoxide Reductase, domain 2"/>
    <property type="match status" value="1"/>
</dbReference>
<dbReference type="PANTHER" id="PTHR43105">
    <property type="entry name" value="RESPIRATORY NITRATE REDUCTASE"/>
    <property type="match status" value="1"/>
</dbReference>
<gene>
    <name evidence="3" type="ORF">SOIL9_85210</name>
</gene>
<dbReference type="SUPFAM" id="SSF53706">
    <property type="entry name" value="Formate dehydrogenase/DMSO reductase, domains 1-3"/>
    <property type="match status" value="1"/>
</dbReference>
<dbReference type="GO" id="GO:0016020">
    <property type="term" value="C:membrane"/>
    <property type="evidence" value="ECO:0007669"/>
    <property type="project" value="TreeGrafter"/>
</dbReference>
<dbReference type="InterPro" id="IPR050123">
    <property type="entry name" value="Prok_molybdopt-oxidoreductase"/>
</dbReference>
<dbReference type="GO" id="GO:0016740">
    <property type="term" value="F:transferase activity"/>
    <property type="evidence" value="ECO:0007669"/>
    <property type="project" value="UniProtKB-KW"/>
</dbReference>
<keyword evidence="3" id="KW-0808">Transferase</keyword>
<dbReference type="Proteomes" id="UP000464178">
    <property type="component" value="Chromosome"/>
</dbReference>
<dbReference type="AlphaFoldDB" id="A0A6P2DF91"/>
<keyword evidence="3" id="KW-0378">Hydrolase</keyword>
<feature type="region of interest" description="Disordered" evidence="2">
    <location>
        <begin position="214"/>
        <end position="260"/>
    </location>
</feature>
<organism evidence="3 4">
    <name type="scientific">Gemmata massiliana</name>
    <dbReference type="NCBI Taxonomy" id="1210884"/>
    <lineage>
        <taxon>Bacteria</taxon>
        <taxon>Pseudomonadati</taxon>
        <taxon>Planctomycetota</taxon>
        <taxon>Planctomycetia</taxon>
        <taxon>Gemmatales</taxon>
        <taxon>Gemmataceae</taxon>
        <taxon>Gemmata</taxon>
    </lineage>
</organism>
<keyword evidence="4" id="KW-1185">Reference proteome</keyword>
<reference evidence="3 4" key="1">
    <citation type="submission" date="2019-05" db="EMBL/GenBank/DDBJ databases">
        <authorList>
            <consortium name="Science for Life Laboratories"/>
        </authorList>
    </citation>
    <scope>NUCLEOTIDE SEQUENCE [LARGE SCALE GENOMIC DNA]</scope>
    <source>
        <strain evidence="3">Soil9</strain>
    </source>
</reference>
<dbReference type="Gene3D" id="3.40.50.740">
    <property type="match status" value="1"/>
</dbReference>
<dbReference type="GO" id="GO:0018493">
    <property type="term" value="F:formylmethanofuran dehydrogenase activity"/>
    <property type="evidence" value="ECO:0007669"/>
    <property type="project" value="InterPro"/>
</dbReference>
<dbReference type="RefSeq" id="WP_162671881.1">
    <property type="nucleotide sequence ID" value="NZ_LR593886.1"/>
</dbReference>
<accession>A0A6P2DF91</accession>
<dbReference type="PIRSF" id="PIRSF005646">
    <property type="entry name" value="FwdB"/>
    <property type="match status" value="1"/>
</dbReference>
<keyword evidence="1" id="KW-0560">Oxidoreductase</keyword>
<dbReference type="GO" id="GO:0003954">
    <property type="term" value="F:NADH dehydrogenase activity"/>
    <property type="evidence" value="ECO:0007669"/>
    <property type="project" value="TreeGrafter"/>
</dbReference>
<name>A0A6P2DF91_9BACT</name>
<protein>
    <submittedName>
        <fullName evidence="3">Formylmethanofuran dehydrogenase subunit b: Formyltransferase/hydrolase complex subunit B</fullName>
    </submittedName>
</protein>
<dbReference type="InterPro" id="IPR016457">
    <property type="entry name" value="Formylmethanofuran_DH_bsu"/>
</dbReference>
<evidence type="ECO:0000313" key="4">
    <source>
        <dbReference type="Proteomes" id="UP000464178"/>
    </source>
</evidence>
<dbReference type="PANTHER" id="PTHR43105:SF14">
    <property type="entry name" value="FORMATE DEHYDROGENASE H"/>
    <property type="match status" value="1"/>
</dbReference>
<proteinExistence type="predicted"/>